<evidence type="ECO:0000259" key="5">
    <source>
        <dbReference type="Pfam" id="PF00251"/>
    </source>
</evidence>
<feature type="signal peptide" evidence="4">
    <location>
        <begin position="1"/>
        <end position="19"/>
    </location>
</feature>
<gene>
    <name evidence="6" type="primary">sacC_1</name>
    <name evidence="6" type="ORF">PDESU_00979</name>
</gene>
<dbReference type="EMBL" id="CAAHFG010000001">
    <property type="protein sequence ID" value="VGO12427.1"/>
    <property type="molecule type" value="Genomic_DNA"/>
</dbReference>
<dbReference type="GO" id="GO:0004575">
    <property type="term" value="F:sucrose alpha-glucosidase activity"/>
    <property type="evidence" value="ECO:0007669"/>
    <property type="project" value="TreeGrafter"/>
</dbReference>
<dbReference type="PANTHER" id="PTHR42800">
    <property type="entry name" value="EXOINULINASE INUD (AFU_ORTHOLOGUE AFUA_5G00480)"/>
    <property type="match status" value="1"/>
</dbReference>
<name>A0A6C2TXV8_PONDE</name>
<accession>A0A6C2TXV8</accession>
<evidence type="ECO:0000256" key="1">
    <source>
        <dbReference type="ARBA" id="ARBA00009902"/>
    </source>
</evidence>
<feature type="chain" id="PRO_5025648841" evidence="4">
    <location>
        <begin position="20"/>
        <end position="699"/>
    </location>
</feature>
<evidence type="ECO:0000313" key="6">
    <source>
        <dbReference type="EMBL" id="VGO12427.1"/>
    </source>
</evidence>
<dbReference type="RefSeq" id="WP_136078093.1">
    <property type="nucleotide sequence ID" value="NZ_CAAHFG010000001.1"/>
</dbReference>
<keyword evidence="2" id="KW-0378">Hydrolase</keyword>
<dbReference type="Proteomes" id="UP000366872">
    <property type="component" value="Unassembled WGS sequence"/>
</dbReference>
<organism evidence="6 7">
    <name type="scientific">Pontiella desulfatans</name>
    <dbReference type="NCBI Taxonomy" id="2750659"/>
    <lineage>
        <taxon>Bacteria</taxon>
        <taxon>Pseudomonadati</taxon>
        <taxon>Kiritimatiellota</taxon>
        <taxon>Kiritimatiellia</taxon>
        <taxon>Kiritimatiellales</taxon>
        <taxon>Pontiellaceae</taxon>
        <taxon>Pontiella</taxon>
    </lineage>
</organism>
<keyword evidence="4" id="KW-0732">Signal</keyword>
<proteinExistence type="inferred from homology"/>
<dbReference type="Pfam" id="PF00251">
    <property type="entry name" value="Glyco_hydro_32N"/>
    <property type="match status" value="1"/>
</dbReference>
<keyword evidence="7" id="KW-1185">Reference proteome</keyword>
<dbReference type="AlphaFoldDB" id="A0A6C2TXV8"/>
<dbReference type="CDD" id="cd18622">
    <property type="entry name" value="GH32_Inu-like"/>
    <property type="match status" value="1"/>
</dbReference>
<comment type="similarity">
    <text evidence="1">Belongs to the glycosyl hydrolase 32 family.</text>
</comment>
<evidence type="ECO:0000256" key="4">
    <source>
        <dbReference type="SAM" id="SignalP"/>
    </source>
</evidence>
<reference evidence="6 7" key="1">
    <citation type="submission" date="2019-04" db="EMBL/GenBank/DDBJ databases">
        <authorList>
            <person name="Van Vliet M D."/>
        </authorList>
    </citation>
    <scope>NUCLEOTIDE SEQUENCE [LARGE SCALE GENOMIC DNA]</scope>
    <source>
        <strain evidence="6 7">F1</strain>
    </source>
</reference>
<feature type="domain" description="Glycosyl hydrolase family 32 N-terminal" evidence="5">
    <location>
        <begin position="286"/>
        <end position="588"/>
    </location>
</feature>
<keyword evidence="3" id="KW-0326">Glycosidase</keyword>
<evidence type="ECO:0000256" key="2">
    <source>
        <dbReference type="ARBA" id="ARBA00022801"/>
    </source>
</evidence>
<evidence type="ECO:0000313" key="7">
    <source>
        <dbReference type="Proteomes" id="UP000366872"/>
    </source>
</evidence>
<dbReference type="SMART" id="SM00640">
    <property type="entry name" value="Glyco_32"/>
    <property type="match status" value="1"/>
</dbReference>
<dbReference type="InterPro" id="IPR001362">
    <property type="entry name" value="Glyco_hydro_32"/>
</dbReference>
<dbReference type="InterPro" id="IPR023296">
    <property type="entry name" value="Glyco_hydro_beta-prop_sf"/>
</dbReference>
<sequence>MKRIITLLTLVLVTAVCHGATRADILIADFEGGTYGDWHKEGKAFGKAPAKGTLPKQKKVSGYMGDGLASSYHGGDGSIGMLRSPEFAIDRPWMNLLVGGGKFSDEVFVQLLVDGKPVRKTAGFASEELRPVSWDLREFEGKTAVVEIVDRRTGGWGHISVDQIVLSEQPAVAPLEKTLAVDQTHLHIPVDNASGKKVRVKLGIFDGEKLVQDFDVALPRDGKADWIATYPLAPFKLKGSTVTVKIVSDATNPQDFQAAFEQIRIGDDLPQEKAADLAQPYCNQFHAAARKGWLNDPNGMVYHDGLYHLYFQHNPFGIGWGNMHWAHVVSDDMVHWKHEPIALYQKTTADMMFSGGGFVDFNNSAGLGENTLFVAFTSTGRGECLAYSHDGGITFKELPENPIVEHTGRDPKVFWYEPEKKWVLVVFNSDPCAETEAVPMAGNNKKEQNYNFTFHESKDLRSWKRTGAFTDPHRAAAFECPDIFPFEIDGETKWVLYGGQAQYFVGRFDGKTFHKESGPFGGPASFWTTQHGSFYAAQNFSQTPDGRVIRIGWLKNKKQFTDRYPGQLTSQAMSLPHELQLKKTEEGLRLASIPIQELETLRAEELGSLDDCKGELTEVLIEFEEDGLHELMINGIDASFEGKSARIFTDRTFNEVYANGGLYYKARHRTPEQIDSTETAVKNGAIKSLKIYRLHSIWK</sequence>
<dbReference type="InterPro" id="IPR013148">
    <property type="entry name" value="Glyco_hydro_32_N"/>
</dbReference>
<dbReference type="PANTHER" id="PTHR42800:SF1">
    <property type="entry name" value="EXOINULINASE INUD (AFU_ORTHOLOGUE AFUA_5G00480)"/>
    <property type="match status" value="1"/>
</dbReference>
<dbReference type="GO" id="GO:0005987">
    <property type="term" value="P:sucrose catabolic process"/>
    <property type="evidence" value="ECO:0007669"/>
    <property type="project" value="TreeGrafter"/>
</dbReference>
<dbReference type="Gene3D" id="2.115.10.20">
    <property type="entry name" value="Glycosyl hydrolase domain, family 43"/>
    <property type="match status" value="1"/>
</dbReference>
<dbReference type="GO" id="GO:0005737">
    <property type="term" value="C:cytoplasm"/>
    <property type="evidence" value="ECO:0007669"/>
    <property type="project" value="TreeGrafter"/>
</dbReference>
<protein>
    <submittedName>
        <fullName evidence="6">Levanase</fullName>
    </submittedName>
</protein>
<dbReference type="SUPFAM" id="SSF75005">
    <property type="entry name" value="Arabinanase/levansucrase/invertase"/>
    <property type="match status" value="1"/>
</dbReference>
<evidence type="ECO:0000256" key="3">
    <source>
        <dbReference type="ARBA" id="ARBA00023295"/>
    </source>
</evidence>